<evidence type="ECO:0008006" key="3">
    <source>
        <dbReference type="Google" id="ProtNLM"/>
    </source>
</evidence>
<organism evidence="1 2">
    <name type="scientific">Roseomonas fluvialis</name>
    <dbReference type="NCBI Taxonomy" id="1750527"/>
    <lineage>
        <taxon>Bacteria</taxon>
        <taxon>Pseudomonadati</taxon>
        <taxon>Pseudomonadota</taxon>
        <taxon>Alphaproteobacteria</taxon>
        <taxon>Acetobacterales</taxon>
        <taxon>Roseomonadaceae</taxon>
        <taxon>Roseomonas</taxon>
    </lineage>
</organism>
<evidence type="ECO:0000313" key="1">
    <source>
        <dbReference type="EMBL" id="BDG72779.1"/>
    </source>
</evidence>
<dbReference type="EMBL" id="AP025637">
    <property type="protein sequence ID" value="BDG72779.1"/>
    <property type="molecule type" value="Genomic_DNA"/>
</dbReference>
<sequence length="153" mass="16343">MKTIEWVTVPGIDGRAIGAIGFIGDDAAIVTAFFDDRDGNKDGEVSWGEWAVSKISPISVEGKAVTEVAMAARYMPEIVMRDASFAQEAAQMYVEFAKGLVVDGIYAAYFSRGVSAAAGATARAVGGGMVREFFIREGMKKAVREIYDASVGR</sequence>
<dbReference type="Proteomes" id="UP000831327">
    <property type="component" value="Chromosome"/>
</dbReference>
<protein>
    <recommendedName>
        <fullName evidence="3">EF-hand domain-containing protein</fullName>
    </recommendedName>
</protein>
<name>A0ABM7Y4E3_9PROT</name>
<evidence type="ECO:0000313" key="2">
    <source>
        <dbReference type="Proteomes" id="UP000831327"/>
    </source>
</evidence>
<dbReference type="InterPro" id="IPR018247">
    <property type="entry name" value="EF_Hand_1_Ca_BS"/>
</dbReference>
<dbReference type="PROSITE" id="PS00018">
    <property type="entry name" value="EF_HAND_1"/>
    <property type="match status" value="1"/>
</dbReference>
<reference evidence="1 2" key="1">
    <citation type="journal article" date="2016" name="Microbes Environ.">
        <title>Phylogenetically diverse aerobic anoxygenic phototrophic bacteria isolated from epilithic biofilms in Tama river, Japan.</title>
        <authorList>
            <person name="Hirose S."/>
            <person name="Matsuura K."/>
            <person name="Haruta S."/>
        </authorList>
    </citation>
    <scope>NUCLEOTIDE SEQUENCE [LARGE SCALE GENOMIC DNA]</scope>
    <source>
        <strain evidence="1 2">S08</strain>
    </source>
</reference>
<gene>
    <name evidence="1" type="ORF">Rmf_27080</name>
</gene>
<dbReference type="RefSeq" id="WP_244406966.1">
    <property type="nucleotide sequence ID" value="NZ_AP025637.1"/>
</dbReference>
<accession>A0ABM7Y4E3</accession>
<proteinExistence type="predicted"/>
<keyword evidence="2" id="KW-1185">Reference proteome</keyword>